<organism evidence="1 2">
    <name type="scientific">Diphasiastrum complanatum</name>
    <name type="common">Issler's clubmoss</name>
    <name type="synonym">Lycopodium complanatum</name>
    <dbReference type="NCBI Taxonomy" id="34168"/>
    <lineage>
        <taxon>Eukaryota</taxon>
        <taxon>Viridiplantae</taxon>
        <taxon>Streptophyta</taxon>
        <taxon>Embryophyta</taxon>
        <taxon>Tracheophyta</taxon>
        <taxon>Lycopodiopsida</taxon>
        <taxon>Lycopodiales</taxon>
        <taxon>Lycopodiaceae</taxon>
        <taxon>Lycopodioideae</taxon>
        <taxon>Diphasiastrum</taxon>
    </lineage>
</organism>
<dbReference type="EMBL" id="CM055092">
    <property type="protein sequence ID" value="KAJ7571773.1"/>
    <property type="molecule type" value="Genomic_DNA"/>
</dbReference>
<accession>A0ACC2EZ71</accession>
<sequence>MSRHQHLSTTHWLFFSIVVVEPSSLFQEFLFGYMCQASTFFHIHSCLLDLLCS</sequence>
<proteinExistence type="predicted"/>
<dbReference type="Proteomes" id="UP001162992">
    <property type="component" value="Chromosome 1"/>
</dbReference>
<name>A0ACC2EZ71_DIPCM</name>
<reference evidence="2" key="1">
    <citation type="journal article" date="2024" name="Proc. Natl. Acad. Sci. U.S.A.">
        <title>Extraordinary preservation of gene collinearity over three hundred million years revealed in homosporous lycophytes.</title>
        <authorList>
            <person name="Li C."/>
            <person name="Wickell D."/>
            <person name="Kuo L.Y."/>
            <person name="Chen X."/>
            <person name="Nie B."/>
            <person name="Liao X."/>
            <person name="Peng D."/>
            <person name="Ji J."/>
            <person name="Jenkins J."/>
            <person name="Williams M."/>
            <person name="Shu S."/>
            <person name="Plott C."/>
            <person name="Barry K."/>
            <person name="Rajasekar S."/>
            <person name="Grimwood J."/>
            <person name="Han X."/>
            <person name="Sun S."/>
            <person name="Hou Z."/>
            <person name="He W."/>
            <person name="Dai G."/>
            <person name="Sun C."/>
            <person name="Schmutz J."/>
            <person name="Leebens-Mack J.H."/>
            <person name="Li F.W."/>
            <person name="Wang L."/>
        </authorList>
    </citation>
    <scope>NUCLEOTIDE SEQUENCE [LARGE SCALE GENOMIC DNA]</scope>
    <source>
        <strain evidence="2">cv. PW_Plant_1</strain>
    </source>
</reference>
<comment type="caution">
    <text evidence="1">The sequence shown here is derived from an EMBL/GenBank/DDBJ whole genome shotgun (WGS) entry which is preliminary data.</text>
</comment>
<gene>
    <name evidence="1" type="ORF">O6H91_01G176800</name>
</gene>
<keyword evidence="2" id="KW-1185">Reference proteome</keyword>
<evidence type="ECO:0000313" key="1">
    <source>
        <dbReference type="EMBL" id="KAJ7571773.1"/>
    </source>
</evidence>
<evidence type="ECO:0000313" key="2">
    <source>
        <dbReference type="Proteomes" id="UP001162992"/>
    </source>
</evidence>
<protein>
    <submittedName>
        <fullName evidence="1">Uncharacterized protein</fullName>
    </submittedName>
</protein>